<feature type="domain" description="Elapor1/2 galactose binding" evidence="2">
    <location>
        <begin position="401"/>
        <end position="559"/>
    </location>
</feature>
<evidence type="ECO:0000256" key="1">
    <source>
        <dbReference type="SAM" id="SignalP"/>
    </source>
</evidence>
<proteinExistence type="predicted"/>
<sequence length="574" mass="62928">MAKLCFIAIAFLAHLAVAEADTCTADDYEYQYTQCDEEGHRWRVSVPSRDCTPGADHNDIPRRGLDCDFECPVGHYLDMASQQCKNCAAGTYSSGSSAQFDDWEKLPAGFSVSTESLSSWELDSEPINCSMHAWTPKGSYVAVLPSECVSKLVYSVSLVKAGHLTFQYQNPGDSAMLFHVNVQNDQCQSANDKDSTVYPKQTNDGSWKSATVKLKSGFNVITWYILGMEVTDDVSPVLVRDIHVTGAAYTSDCSKCPAGTYSSEGAEMCSPCPINTACKKGTQVPERCESETQYAPIGSSECKTRPACSEVDFYQSMKPCVNNKTAIIYSWIEPRICNPTLPGSTQLPAETASIDCMACNPGMYLDPASNTCTYCPENHRSDGQECVACATNTAPDYGYSFVRWNSIPQGIKTMCIPFSADECSNDTKWLTLGDHVETHFARGESAYLLLQLAIPGFRTQNVIGEGRASSVGQLKIDFETNCRGFCQFALVSNETGKEDIIQAWNNKQGRQQYVYNFKQNDSVVVSMAFQNRQDDDLTSVNNSTIKIYAVEVTNTVKGGASTCRPCPKGTDQNG</sequence>
<keyword evidence="1" id="KW-0732">Signal</keyword>
<dbReference type="AlphaFoldDB" id="A0A9D4GLQ8"/>
<dbReference type="Proteomes" id="UP000828390">
    <property type="component" value="Unassembled WGS sequence"/>
</dbReference>
<feature type="domain" description="Elapor1-like galactose binding" evidence="3">
    <location>
        <begin position="98"/>
        <end position="248"/>
    </location>
</feature>
<dbReference type="InterPro" id="IPR056608">
    <property type="entry name" value="Elapor1/2_GBD"/>
</dbReference>
<feature type="non-terminal residue" evidence="5">
    <location>
        <position position="1"/>
    </location>
</feature>
<dbReference type="Pfam" id="PF23031">
    <property type="entry name" value="GBD_ELAPOR1"/>
    <property type="match status" value="1"/>
</dbReference>
<dbReference type="Pfam" id="PF23032">
    <property type="entry name" value="GBD_ELAPOR1-like_3rd"/>
    <property type="match status" value="1"/>
</dbReference>
<feature type="domain" description="Elapor1/2 TNF receptor-like" evidence="4">
    <location>
        <begin position="359"/>
        <end position="398"/>
    </location>
</feature>
<keyword evidence="6" id="KW-1185">Reference proteome</keyword>
<dbReference type="EMBL" id="JAIWYP010000005">
    <property type="protein sequence ID" value="KAH3819751.1"/>
    <property type="molecule type" value="Genomic_DNA"/>
</dbReference>
<reference evidence="5" key="2">
    <citation type="submission" date="2020-11" db="EMBL/GenBank/DDBJ databases">
        <authorList>
            <person name="McCartney M.A."/>
            <person name="Auch B."/>
            <person name="Kono T."/>
            <person name="Mallez S."/>
            <person name="Becker A."/>
            <person name="Gohl D.M."/>
            <person name="Silverstein K.A.T."/>
            <person name="Koren S."/>
            <person name="Bechman K.B."/>
            <person name="Herman A."/>
            <person name="Abrahante J.E."/>
            <person name="Garbe J."/>
        </authorList>
    </citation>
    <scope>NUCLEOTIDE SEQUENCE</scope>
    <source>
        <strain evidence="5">Duluth1</strain>
        <tissue evidence="5">Whole animal</tissue>
    </source>
</reference>
<name>A0A9D4GLQ8_DREPO</name>
<dbReference type="Pfam" id="PF23091">
    <property type="entry name" value="TNFR_ELAPOR1_6th"/>
    <property type="match status" value="1"/>
</dbReference>
<feature type="signal peptide" evidence="1">
    <location>
        <begin position="1"/>
        <end position="20"/>
    </location>
</feature>
<dbReference type="InterPro" id="IPR056610">
    <property type="entry name" value="Elapor1/2_TNFR-like"/>
</dbReference>
<comment type="caution">
    <text evidence="5">The sequence shown here is derived from an EMBL/GenBank/DDBJ whole genome shotgun (WGS) entry which is preliminary data.</text>
</comment>
<dbReference type="InterPro" id="IPR039181">
    <property type="entry name" value="Elapor1/2"/>
</dbReference>
<accession>A0A9D4GLQ8</accession>
<reference evidence="5" key="1">
    <citation type="journal article" date="2019" name="bioRxiv">
        <title>The Genome of the Zebra Mussel, Dreissena polymorpha: A Resource for Invasive Species Research.</title>
        <authorList>
            <person name="McCartney M.A."/>
            <person name="Auch B."/>
            <person name="Kono T."/>
            <person name="Mallez S."/>
            <person name="Zhang Y."/>
            <person name="Obille A."/>
            <person name="Becker A."/>
            <person name="Abrahante J.E."/>
            <person name="Garbe J."/>
            <person name="Badalamenti J.P."/>
            <person name="Herman A."/>
            <person name="Mangelson H."/>
            <person name="Liachko I."/>
            <person name="Sullivan S."/>
            <person name="Sone E.D."/>
            <person name="Koren S."/>
            <person name="Silverstein K.A.T."/>
            <person name="Beckman K.B."/>
            <person name="Gohl D.M."/>
        </authorList>
    </citation>
    <scope>NUCLEOTIDE SEQUENCE</scope>
    <source>
        <strain evidence="5">Duluth1</strain>
        <tissue evidence="5">Whole animal</tissue>
    </source>
</reference>
<protein>
    <submittedName>
        <fullName evidence="5">Uncharacterized protein</fullName>
    </submittedName>
</protein>
<dbReference type="PANTHER" id="PTHR22727">
    <property type="entry name" value="PROTEIN CBG13728"/>
    <property type="match status" value="1"/>
</dbReference>
<feature type="chain" id="PRO_5039258619" evidence="1">
    <location>
        <begin position="21"/>
        <end position="574"/>
    </location>
</feature>
<evidence type="ECO:0000313" key="5">
    <source>
        <dbReference type="EMBL" id="KAH3819751.1"/>
    </source>
</evidence>
<dbReference type="SMART" id="SM01411">
    <property type="entry name" value="Ephrin_rec_like"/>
    <property type="match status" value="3"/>
</dbReference>
<organism evidence="5 6">
    <name type="scientific">Dreissena polymorpha</name>
    <name type="common">Zebra mussel</name>
    <name type="synonym">Mytilus polymorpha</name>
    <dbReference type="NCBI Taxonomy" id="45954"/>
    <lineage>
        <taxon>Eukaryota</taxon>
        <taxon>Metazoa</taxon>
        <taxon>Spiralia</taxon>
        <taxon>Lophotrochozoa</taxon>
        <taxon>Mollusca</taxon>
        <taxon>Bivalvia</taxon>
        <taxon>Autobranchia</taxon>
        <taxon>Heteroconchia</taxon>
        <taxon>Euheterodonta</taxon>
        <taxon>Imparidentia</taxon>
        <taxon>Neoheterodontei</taxon>
        <taxon>Myida</taxon>
        <taxon>Dreissenoidea</taxon>
        <taxon>Dreissenidae</taxon>
        <taxon>Dreissena</taxon>
    </lineage>
</organism>
<dbReference type="GO" id="GO:0016020">
    <property type="term" value="C:membrane"/>
    <property type="evidence" value="ECO:0007669"/>
    <property type="project" value="TreeGrafter"/>
</dbReference>
<gene>
    <name evidence="5" type="ORF">DPMN_121495</name>
</gene>
<evidence type="ECO:0000313" key="6">
    <source>
        <dbReference type="Proteomes" id="UP000828390"/>
    </source>
</evidence>
<dbReference type="InterPro" id="IPR056609">
    <property type="entry name" value="Elapor1-like_3rd"/>
</dbReference>
<evidence type="ECO:0000259" key="4">
    <source>
        <dbReference type="Pfam" id="PF23091"/>
    </source>
</evidence>
<dbReference type="PANTHER" id="PTHR22727:SF15">
    <property type="entry name" value="MRH DOMAIN-CONTAINING PROTEIN"/>
    <property type="match status" value="1"/>
</dbReference>
<evidence type="ECO:0000259" key="2">
    <source>
        <dbReference type="Pfam" id="PF23031"/>
    </source>
</evidence>
<evidence type="ECO:0000259" key="3">
    <source>
        <dbReference type="Pfam" id="PF23032"/>
    </source>
</evidence>